<name>A0ABS1ES93_9CLOT</name>
<evidence type="ECO:0000313" key="2">
    <source>
        <dbReference type="Proteomes" id="UP000596739"/>
    </source>
</evidence>
<keyword evidence="2" id="KW-1185">Reference proteome</keyword>
<organism evidence="1 2">
    <name type="scientific">Clostridium yunnanense</name>
    <dbReference type="NCBI Taxonomy" id="2800325"/>
    <lineage>
        <taxon>Bacteria</taxon>
        <taxon>Bacillati</taxon>
        <taxon>Bacillota</taxon>
        <taxon>Clostridia</taxon>
        <taxon>Eubacteriales</taxon>
        <taxon>Clostridiaceae</taxon>
        <taxon>Clostridium</taxon>
    </lineage>
</organism>
<accession>A0ABS1ES93</accession>
<dbReference type="Proteomes" id="UP000596739">
    <property type="component" value="Unassembled WGS sequence"/>
</dbReference>
<protein>
    <submittedName>
        <fullName evidence="1">Uncharacterized protein</fullName>
    </submittedName>
</protein>
<dbReference type="RefSeq" id="WP_200271124.1">
    <property type="nucleotide sequence ID" value="NZ_JAENHN010000046.1"/>
</dbReference>
<evidence type="ECO:0000313" key="1">
    <source>
        <dbReference type="EMBL" id="MBK1812178.1"/>
    </source>
</evidence>
<gene>
    <name evidence="1" type="ORF">JHL18_16265</name>
</gene>
<comment type="caution">
    <text evidence="1">The sequence shown here is derived from an EMBL/GenBank/DDBJ whole genome shotgun (WGS) entry which is preliminary data.</text>
</comment>
<dbReference type="EMBL" id="JAENHN010000046">
    <property type="protein sequence ID" value="MBK1812178.1"/>
    <property type="molecule type" value="Genomic_DNA"/>
</dbReference>
<reference evidence="2" key="1">
    <citation type="submission" date="2021-01" db="EMBL/GenBank/DDBJ databases">
        <title>Genome public.</title>
        <authorList>
            <person name="Liu C."/>
            <person name="Sun Q."/>
        </authorList>
    </citation>
    <scope>NUCLEOTIDE SEQUENCE [LARGE SCALE GENOMIC DNA]</scope>
    <source>
        <strain evidence="2">YIM B02505</strain>
    </source>
</reference>
<proteinExistence type="predicted"/>
<sequence>MARKNRKTNDIQEFCIDDYMEENGLVDGEPSGGNVVKAFSFVSSDTTNCPKDEEIIIKQTMSKLSEKKNISASTEILDNRRLKKEVNGRTPSIDGEGFDINRSYKLRESTARMLNEIKAAHPDVNVYMNTIVDTALRHYYDYVFNKNN</sequence>